<reference evidence="1 2" key="1">
    <citation type="journal article" date="2019" name="Sci. Rep.">
        <title>Orb-weaving spider Araneus ventricosus genome elucidates the spidroin gene catalogue.</title>
        <authorList>
            <person name="Kono N."/>
            <person name="Nakamura H."/>
            <person name="Ohtoshi R."/>
            <person name="Moran D.A.P."/>
            <person name="Shinohara A."/>
            <person name="Yoshida Y."/>
            <person name="Fujiwara M."/>
            <person name="Mori M."/>
            <person name="Tomita M."/>
            <person name="Arakawa K."/>
        </authorList>
    </citation>
    <scope>NUCLEOTIDE SEQUENCE [LARGE SCALE GENOMIC DNA]</scope>
</reference>
<organism evidence="1 2">
    <name type="scientific">Araneus ventricosus</name>
    <name type="common">Orbweaver spider</name>
    <name type="synonym">Epeira ventricosa</name>
    <dbReference type="NCBI Taxonomy" id="182803"/>
    <lineage>
        <taxon>Eukaryota</taxon>
        <taxon>Metazoa</taxon>
        <taxon>Ecdysozoa</taxon>
        <taxon>Arthropoda</taxon>
        <taxon>Chelicerata</taxon>
        <taxon>Arachnida</taxon>
        <taxon>Araneae</taxon>
        <taxon>Araneomorphae</taxon>
        <taxon>Entelegynae</taxon>
        <taxon>Araneoidea</taxon>
        <taxon>Araneidae</taxon>
        <taxon>Araneus</taxon>
    </lineage>
</organism>
<dbReference type="EMBL" id="BGPR01000669">
    <property type="protein sequence ID" value="GBM30805.1"/>
    <property type="molecule type" value="Genomic_DNA"/>
</dbReference>
<evidence type="ECO:0000313" key="1">
    <source>
        <dbReference type="EMBL" id="GBM30805.1"/>
    </source>
</evidence>
<protein>
    <submittedName>
        <fullName evidence="1">Uncharacterized protein</fullName>
    </submittedName>
</protein>
<dbReference type="AlphaFoldDB" id="A0A4Y2ESC5"/>
<gene>
    <name evidence="1" type="ORF">AVEN_52599_1</name>
</gene>
<evidence type="ECO:0000313" key="2">
    <source>
        <dbReference type="Proteomes" id="UP000499080"/>
    </source>
</evidence>
<dbReference type="Proteomes" id="UP000499080">
    <property type="component" value="Unassembled WGS sequence"/>
</dbReference>
<sequence>MMLPVAWQYIKLDIHHRSNPFGGLLSRPVPFSVHKIWSAVHKSDCANWKTITYGQAFLPWFQNGFLSITHTNDPPSPFCGFRFCERGPLSLTPDRISAL</sequence>
<comment type="caution">
    <text evidence="1">The sequence shown here is derived from an EMBL/GenBank/DDBJ whole genome shotgun (WGS) entry which is preliminary data.</text>
</comment>
<keyword evidence="2" id="KW-1185">Reference proteome</keyword>
<accession>A0A4Y2ESC5</accession>
<proteinExistence type="predicted"/>
<name>A0A4Y2ESC5_ARAVE</name>